<accession>A0AAQ3SI38</accession>
<feature type="compositionally biased region" description="Basic residues" evidence="1">
    <location>
        <begin position="1"/>
        <end position="10"/>
    </location>
</feature>
<evidence type="ECO:0000256" key="1">
    <source>
        <dbReference type="SAM" id="MobiDB-lite"/>
    </source>
</evidence>
<feature type="region of interest" description="Disordered" evidence="1">
    <location>
        <begin position="1"/>
        <end position="23"/>
    </location>
</feature>
<dbReference type="Proteomes" id="UP001341281">
    <property type="component" value="Chromosome 01"/>
</dbReference>
<organism evidence="2 3">
    <name type="scientific">Paspalum notatum var. saurae</name>
    <dbReference type="NCBI Taxonomy" id="547442"/>
    <lineage>
        <taxon>Eukaryota</taxon>
        <taxon>Viridiplantae</taxon>
        <taxon>Streptophyta</taxon>
        <taxon>Embryophyta</taxon>
        <taxon>Tracheophyta</taxon>
        <taxon>Spermatophyta</taxon>
        <taxon>Magnoliopsida</taxon>
        <taxon>Liliopsida</taxon>
        <taxon>Poales</taxon>
        <taxon>Poaceae</taxon>
        <taxon>PACMAD clade</taxon>
        <taxon>Panicoideae</taxon>
        <taxon>Andropogonodae</taxon>
        <taxon>Paspaleae</taxon>
        <taxon>Paspalinae</taxon>
        <taxon>Paspalum</taxon>
    </lineage>
</organism>
<dbReference type="EMBL" id="CP144745">
    <property type="protein sequence ID" value="WVZ52232.1"/>
    <property type="molecule type" value="Genomic_DNA"/>
</dbReference>
<gene>
    <name evidence="2" type="ORF">U9M48_003314</name>
</gene>
<sequence length="151" mass="17429">MYLRRQRRPLARQDNTSAGHPRRVVPVRQANMLPLRGCASAQRSLKNSRHRPPTVQYSSSIRSSCRVVKIKAKALRSLHQKTYALTKCFDEDLLIDTGMREEFNEVFQAVGWSDFAEIPEGGIVLLTKEFLMTLRTDTRRDARARSRTKKK</sequence>
<reference evidence="2 3" key="1">
    <citation type="submission" date="2024-02" db="EMBL/GenBank/DDBJ databases">
        <title>High-quality chromosome-scale genome assembly of Pensacola bahiagrass (Paspalum notatum Flugge var. saurae).</title>
        <authorList>
            <person name="Vega J.M."/>
            <person name="Podio M."/>
            <person name="Orjuela J."/>
            <person name="Siena L.A."/>
            <person name="Pessino S.C."/>
            <person name="Combes M.C."/>
            <person name="Mariac C."/>
            <person name="Albertini E."/>
            <person name="Pupilli F."/>
            <person name="Ortiz J.P.A."/>
            <person name="Leblanc O."/>
        </authorList>
    </citation>
    <scope>NUCLEOTIDE SEQUENCE [LARGE SCALE GENOMIC DNA]</scope>
    <source>
        <strain evidence="2">R1</strain>
        <tissue evidence="2">Leaf</tissue>
    </source>
</reference>
<evidence type="ECO:0000313" key="2">
    <source>
        <dbReference type="EMBL" id="WVZ52232.1"/>
    </source>
</evidence>
<keyword evidence="3" id="KW-1185">Reference proteome</keyword>
<proteinExistence type="predicted"/>
<dbReference type="AlphaFoldDB" id="A0AAQ3SI38"/>
<protein>
    <submittedName>
        <fullName evidence="2">Uncharacterized protein</fullName>
    </submittedName>
</protein>
<name>A0AAQ3SI38_PASNO</name>
<evidence type="ECO:0000313" key="3">
    <source>
        <dbReference type="Proteomes" id="UP001341281"/>
    </source>
</evidence>